<feature type="domain" description="Thioredoxin" evidence="7">
    <location>
        <begin position="69"/>
        <end position="259"/>
    </location>
</feature>
<dbReference type="PANTHER" id="PTHR13887:SF14">
    <property type="entry name" value="DISULFIDE BOND FORMATION PROTEIN D"/>
    <property type="match status" value="1"/>
</dbReference>
<evidence type="ECO:0000259" key="7">
    <source>
        <dbReference type="PROSITE" id="PS51352"/>
    </source>
</evidence>
<protein>
    <recommendedName>
        <fullName evidence="7">Thioredoxin domain-containing protein</fullName>
    </recommendedName>
</protein>
<evidence type="ECO:0000256" key="4">
    <source>
        <dbReference type="ARBA" id="ARBA00023157"/>
    </source>
</evidence>
<dbReference type="GO" id="GO:0016491">
    <property type="term" value="F:oxidoreductase activity"/>
    <property type="evidence" value="ECO:0007669"/>
    <property type="project" value="UniProtKB-KW"/>
</dbReference>
<keyword evidence="6" id="KW-0472">Membrane</keyword>
<gene>
    <name evidence="8" type="ORF">COU28_03160</name>
</gene>
<dbReference type="EMBL" id="PFBU01000060">
    <property type="protein sequence ID" value="PIR78161.1"/>
    <property type="molecule type" value="Genomic_DNA"/>
</dbReference>
<name>A0A2H0TY54_9BACT</name>
<evidence type="ECO:0000256" key="2">
    <source>
        <dbReference type="ARBA" id="ARBA00022729"/>
    </source>
</evidence>
<feature type="transmembrane region" description="Helical" evidence="6">
    <location>
        <begin position="20"/>
        <end position="42"/>
    </location>
</feature>
<evidence type="ECO:0000256" key="6">
    <source>
        <dbReference type="SAM" id="Phobius"/>
    </source>
</evidence>
<evidence type="ECO:0000256" key="1">
    <source>
        <dbReference type="ARBA" id="ARBA00005791"/>
    </source>
</evidence>
<keyword evidence="5" id="KW-0676">Redox-active center</keyword>
<dbReference type="InterPro" id="IPR013766">
    <property type="entry name" value="Thioredoxin_domain"/>
</dbReference>
<dbReference type="Proteomes" id="UP000230852">
    <property type="component" value="Unassembled WGS sequence"/>
</dbReference>
<proteinExistence type="inferred from homology"/>
<dbReference type="InterPro" id="IPR012336">
    <property type="entry name" value="Thioredoxin-like_fold"/>
</dbReference>
<keyword evidence="6" id="KW-0812">Transmembrane</keyword>
<dbReference type="Pfam" id="PF13462">
    <property type="entry name" value="Thioredoxin_4"/>
    <property type="match status" value="1"/>
</dbReference>
<dbReference type="PROSITE" id="PS51352">
    <property type="entry name" value="THIOREDOXIN_2"/>
    <property type="match status" value="1"/>
</dbReference>
<dbReference type="PANTHER" id="PTHR13887">
    <property type="entry name" value="GLUTATHIONE S-TRANSFERASE KAPPA"/>
    <property type="match status" value="1"/>
</dbReference>
<reference evidence="9" key="1">
    <citation type="submission" date="2017-09" db="EMBL/GenBank/DDBJ databases">
        <title>Depth-based differentiation of microbial function through sediment-hosted aquifers and enrichment of novel symbionts in the deep terrestrial subsurface.</title>
        <authorList>
            <person name="Probst A.J."/>
            <person name="Ladd B."/>
            <person name="Jarett J.K."/>
            <person name="Geller-Mcgrath D.E."/>
            <person name="Sieber C.M.K."/>
            <person name="Emerson J.B."/>
            <person name="Anantharaman K."/>
            <person name="Thomas B.C."/>
            <person name="Malmstrom R."/>
            <person name="Stieglmeier M."/>
            <person name="Klingl A."/>
            <person name="Woyke T."/>
            <person name="Ryan C.M."/>
            <person name="Banfield J.F."/>
        </authorList>
    </citation>
    <scope>NUCLEOTIDE SEQUENCE [LARGE SCALE GENOMIC DNA]</scope>
</reference>
<dbReference type="InterPro" id="IPR036249">
    <property type="entry name" value="Thioredoxin-like_sf"/>
</dbReference>
<evidence type="ECO:0000256" key="5">
    <source>
        <dbReference type="ARBA" id="ARBA00023284"/>
    </source>
</evidence>
<dbReference type="SUPFAM" id="SSF52833">
    <property type="entry name" value="Thioredoxin-like"/>
    <property type="match status" value="1"/>
</dbReference>
<keyword evidence="2" id="KW-0732">Signal</keyword>
<dbReference type="AlphaFoldDB" id="A0A2H0TY54"/>
<keyword evidence="4" id="KW-1015">Disulfide bond</keyword>
<evidence type="ECO:0000256" key="3">
    <source>
        <dbReference type="ARBA" id="ARBA00023002"/>
    </source>
</evidence>
<comment type="caution">
    <text evidence="8">The sequence shown here is derived from an EMBL/GenBank/DDBJ whole genome shotgun (WGS) entry which is preliminary data.</text>
</comment>
<evidence type="ECO:0000313" key="9">
    <source>
        <dbReference type="Proteomes" id="UP000230852"/>
    </source>
</evidence>
<keyword evidence="3" id="KW-0560">Oxidoreductase</keyword>
<evidence type="ECO:0000313" key="8">
    <source>
        <dbReference type="EMBL" id="PIR78161.1"/>
    </source>
</evidence>
<dbReference type="Gene3D" id="3.40.30.10">
    <property type="entry name" value="Glutaredoxin"/>
    <property type="match status" value="1"/>
</dbReference>
<accession>A0A2H0TY54</accession>
<sequence length="259" mass="28179">MEEKNKSIFEVMNPQQTFLFGLVGGVMLLCTVGFFILLGIFLKGGNAGALAYNNGNNDVAVNTAGSDTAVANNGAPANITVKAVDSKIDHIRGNANAKITIVEFSDPECPFCKAFHQTMQQVMTNYGDQVRWVYRNMPLDGLHSQARTEANALECAGAQGKFWEYTDLVYKTTNSNNTLDLTLLPKFATQLGLNLSKFNTCYQNKDFATKIQNDEADGQAAGGQGTPYSVLIGPDGTKTAINGAYPYTQVEQMIKQYLN</sequence>
<keyword evidence="6" id="KW-1133">Transmembrane helix</keyword>
<organism evidence="8 9">
    <name type="scientific">Candidatus Magasanikbacteria bacterium CG10_big_fil_rev_8_21_14_0_10_36_16</name>
    <dbReference type="NCBI Taxonomy" id="1974645"/>
    <lineage>
        <taxon>Bacteria</taxon>
        <taxon>Candidatus Magasanikiibacteriota</taxon>
    </lineage>
</organism>
<comment type="similarity">
    <text evidence="1">Belongs to the thioredoxin family. DsbA subfamily.</text>
</comment>